<evidence type="ECO:0000313" key="3">
    <source>
        <dbReference type="EMBL" id="HHJ64972.1"/>
    </source>
</evidence>
<dbReference type="SUPFAM" id="SSF52833">
    <property type="entry name" value="Thioredoxin-like"/>
    <property type="match status" value="1"/>
</dbReference>
<dbReference type="Gene3D" id="3.40.30.10">
    <property type="entry name" value="Glutaredoxin"/>
    <property type="match status" value="1"/>
</dbReference>
<dbReference type="Proteomes" id="UP000885792">
    <property type="component" value="Unassembled WGS sequence"/>
</dbReference>
<dbReference type="Pfam" id="PF13899">
    <property type="entry name" value="Thioredoxin_7"/>
    <property type="match status" value="1"/>
</dbReference>
<reference evidence="3" key="1">
    <citation type="journal article" date="2020" name="mSystems">
        <title>Genome- and Community-Level Interaction Insights into Carbon Utilization and Element Cycling Functions of Hydrothermarchaeota in Hydrothermal Sediment.</title>
        <authorList>
            <person name="Zhou Z."/>
            <person name="Liu Y."/>
            <person name="Xu W."/>
            <person name="Pan J."/>
            <person name="Luo Z.H."/>
            <person name="Li M."/>
        </authorList>
    </citation>
    <scope>NUCLEOTIDE SEQUENCE [LARGE SCALE GENOMIC DNA]</scope>
    <source>
        <strain evidence="3">HyVt-501</strain>
    </source>
</reference>
<dbReference type="InterPro" id="IPR051099">
    <property type="entry name" value="AGR/TXD"/>
</dbReference>
<name>A0A7C5L3R6_AQUAO</name>
<dbReference type="AlphaFoldDB" id="A0A7C5L3R6"/>
<protein>
    <submittedName>
        <fullName evidence="3">DUF255 domain-containing protein</fullName>
    </submittedName>
</protein>
<accession>A0A7C5L3R6</accession>
<organism evidence="3">
    <name type="scientific">Aquifex aeolicus</name>
    <dbReference type="NCBI Taxonomy" id="63363"/>
    <lineage>
        <taxon>Bacteria</taxon>
        <taxon>Pseudomonadati</taxon>
        <taxon>Aquificota</taxon>
        <taxon>Aquificia</taxon>
        <taxon>Aquificales</taxon>
        <taxon>Aquificaceae</taxon>
        <taxon>Aquifex</taxon>
    </lineage>
</organism>
<feature type="domain" description="Thioredoxin" evidence="2">
    <location>
        <begin position="7"/>
        <end position="133"/>
    </location>
</feature>
<evidence type="ECO:0000256" key="1">
    <source>
        <dbReference type="ARBA" id="ARBA00022729"/>
    </source>
</evidence>
<keyword evidence="1" id="KW-0732">Signal</keyword>
<dbReference type="PROSITE" id="PS51352">
    <property type="entry name" value="THIOREDOXIN_2"/>
    <property type="match status" value="1"/>
</dbReference>
<comment type="caution">
    <text evidence="3">The sequence shown here is derived from an EMBL/GenBank/DDBJ whole genome shotgun (WGS) entry which is preliminary data.</text>
</comment>
<proteinExistence type="predicted"/>
<evidence type="ECO:0000259" key="2">
    <source>
        <dbReference type="PROSITE" id="PS51352"/>
    </source>
</evidence>
<dbReference type="PANTHER" id="PTHR15337">
    <property type="entry name" value="ANTERIOR GRADIENT PROTEIN-RELATED"/>
    <property type="match status" value="1"/>
</dbReference>
<sequence length="205" mass="23286">MKPAVLILFLLLLVSCERRQETPGSFWLRDAREAFARSARSGKPLFLYFSARWCSWCRVYEEVLGSEELRSALSLHFTPLLLDADRDRDLFVRFGGRGTPFTVVLDPRGKVLFRFHGAVGEEDLLGILNLILEGGVTVSPSGETVVLERIDRETYREFLERFLLDLEVRYDPLLGGFSSPSLGGSSFKWTTPLTYTFLLEKGKLV</sequence>
<dbReference type="EMBL" id="DRNB01000327">
    <property type="protein sequence ID" value="HHJ64972.1"/>
    <property type="molecule type" value="Genomic_DNA"/>
</dbReference>
<feature type="non-terminal residue" evidence="3">
    <location>
        <position position="205"/>
    </location>
</feature>
<dbReference type="PANTHER" id="PTHR15337:SF11">
    <property type="entry name" value="THIOREDOXIN DOMAIN-CONTAINING PROTEIN"/>
    <property type="match status" value="1"/>
</dbReference>
<dbReference type="InterPro" id="IPR036249">
    <property type="entry name" value="Thioredoxin-like_sf"/>
</dbReference>
<gene>
    <name evidence="3" type="ORF">ENJ61_08720</name>
</gene>
<dbReference type="InterPro" id="IPR013766">
    <property type="entry name" value="Thioredoxin_domain"/>
</dbReference>
<dbReference type="PROSITE" id="PS51257">
    <property type="entry name" value="PROKAR_LIPOPROTEIN"/>
    <property type="match status" value="1"/>
</dbReference>